<comment type="caution">
    <text evidence="1">The sequence shown here is derived from an EMBL/GenBank/DDBJ whole genome shotgun (WGS) entry which is preliminary data.</text>
</comment>
<reference evidence="1 2" key="1">
    <citation type="submission" date="2024-09" db="EMBL/GenBank/DDBJ databases">
        <title>The Natural Products Discovery Center: Release of the First 8490 Sequenced Strains for Exploring Actinobacteria Biosynthetic Diversity.</title>
        <authorList>
            <person name="Kalkreuter E."/>
            <person name="Kautsar S.A."/>
            <person name="Yang D."/>
            <person name="Bader C.D."/>
            <person name="Teijaro C.N."/>
            <person name="Fluegel L."/>
            <person name="Davis C.M."/>
            <person name="Simpson J.R."/>
            <person name="Lauterbach L."/>
            <person name="Steele A.D."/>
            <person name="Gui C."/>
            <person name="Meng S."/>
            <person name="Li G."/>
            <person name="Viehrig K."/>
            <person name="Ye F."/>
            <person name="Su P."/>
            <person name="Kiefer A.F."/>
            <person name="Nichols A."/>
            <person name="Cepeda A.J."/>
            <person name="Yan W."/>
            <person name="Fan B."/>
            <person name="Jiang Y."/>
            <person name="Adhikari A."/>
            <person name="Zheng C.-J."/>
            <person name="Schuster L."/>
            <person name="Cowan T.M."/>
            <person name="Smanski M.J."/>
            <person name="Chevrette M.G."/>
            <person name="De Carvalho L.P.S."/>
            <person name="Shen B."/>
        </authorList>
    </citation>
    <scope>NUCLEOTIDE SEQUENCE [LARGE SCALE GENOMIC DNA]</scope>
    <source>
        <strain evidence="1 2">NPDC058753</strain>
    </source>
</reference>
<proteinExistence type="predicted"/>
<dbReference type="RefSeq" id="WP_380328034.1">
    <property type="nucleotide sequence ID" value="NZ_JBHYPW010000044.1"/>
</dbReference>
<name>A0ABW6GTX7_9ACTN</name>
<dbReference type="Proteomes" id="UP001599542">
    <property type="component" value="Unassembled WGS sequence"/>
</dbReference>
<protein>
    <submittedName>
        <fullName evidence="1">Uncharacterized protein</fullName>
    </submittedName>
</protein>
<dbReference type="EMBL" id="JBHYPX010000081">
    <property type="protein sequence ID" value="MFE1356235.1"/>
    <property type="molecule type" value="Genomic_DNA"/>
</dbReference>
<organism evidence="1 2">
    <name type="scientific">Kitasatospora phosalacinea</name>
    <dbReference type="NCBI Taxonomy" id="2065"/>
    <lineage>
        <taxon>Bacteria</taxon>
        <taxon>Bacillati</taxon>
        <taxon>Actinomycetota</taxon>
        <taxon>Actinomycetes</taxon>
        <taxon>Kitasatosporales</taxon>
        <taxon>Streptomycetaceae</taxon>
        <taxon>Kitasatospora</taxon>
    </lineage>
</organism>
<keyword evidence="2" id="KW-1185">Reference proteome</keyword>
<sequence>MAWETRVLVSPSVENGSLTVLSRPRFSPIGLDDVDNLPRPPSLSEDRAGHSRLWRGLATILVQSAAVTAREGRLEAYRRTRMDQVREHAMLEEWLRLIEARLRAGQVIADQESSALF</sequence>
<evidence type="ECO:0000313" key="2">
    <source>
        <dbReference type="Proteomes" id="UP001599542"/>
    </source>
</evidence>
<evidence type="ECO:0000313" key="1">
    <source>
        <dbReference type="EMBL" id="MFE1356235.1"/>
    </source>
</evidence>
<accession>A0ABW6GTX7</accession>
<gene>
    <name evidence="1" type="ORF">ACFW6T_30080</name>
</gene>